<protein>
    <recommendedName>
        <fullName evidence="3">F-box domain-containing protein</fullName>
    </recommendedName>
</protein>
<dbReference type="InterPro" id="IPR036280">
    <property type="entry name" value="Multihaem_cyt_sf"/>
</dbReference>
<evidence type="ECO:0000313" key="1">
    <source>
        <dbReference type="EMBL" id="KAF6237402.1"/>
    </source>
</evidence>
<comment type="caution">
    <text evidence="1">The sequence shown here is derived from an EMBL/GenBank/DDBJ whole genome shotgun (WGS) entry which is preliminary data.</text>
</comment>
<dbReference type="GeneID" id="59285957"/>
<sequence length="190" mass="21583">MPSLTQLPPELHIQIIKNLKLFPATMLLRLTNKYFYNLIHPVSNDKMGLLEYKAYSDAHKFRYCEDCHRLRPGQKFMPSDLFPTVFEPRICIDCGMHNKSYVYPRGLVFESKRQVGVMCEDCPELPKGSLARLEDLCQECWTKVGAAAWDFPVVEERPKRGGGSKSSSETVSGYGEVASSGLLQEMLETI</sequence>
<dbReference type="OrthoDB" id="5281164at2759"/>
<organism evidence="1 2">
    <name type="scientific">Letharia columbiana</name>
    <dbReference type="NCBI Taxonomy" id="112416"/>
    <lineage>
        <taxon>Eukaryota</taxon>
        <taxon>Fungi</taxon>
        <taxon>Dikarya</taxon>
        <taxon>Ascomycota</taxon>
        <taxon>Pezizomycotina</taxon>
        <taxon>Lecanoromycetes</taxon>
        <taxon>OSLEUM clade</taxon>
        <taxon>Lecanoromycetidae</taxon>
        <taxon>Lecanorales</taxon>
        <taxon>Lecanorineae</taxon>
        <taxon>Parmeliaceae</taxon>
        <taxon>Letharia</taxon>
    </lineage>
</organism>
<dbReference type="RefSeq" id="XP_037166726.1">
    <property type="nucleotide sequence ID" value="XM_037306216.1"/>
</dbReference>
<gene>
    <name evidence="1" type="ORF">HO173_004292</name>
</gene>
<dbReference type="SUPFAM" id="SSF48695">
    <property type="entry name" value="Multiheme cytochromes"/>
    <property type="match status" value="1"/>
</dbReference>
<proteinExistence type="predicted"/>
<accession>A0A8H6FZ10</accession>
<keyword evidence="2" id="KW-1185">Reference proteome</keyword>
<evidence type="ECO:0008006" key="3">
    <source>
        <dbReference type="Google" id="ProtNLM"/>
    </source>
</evidence>
<dbReference type="EMBL" id="JACCJC010000014">
    <property type="protein sequence ID" value="KAF6237402.1"/>
    <property type="molecule type" value="Genomic_DNA"/>
</dbReference>
<dbReference type="AlphaFoldDB" id="A0A8H6FZ10"/>
<dbReference type="Proteomes" id="UP000578531">
    <property type="component" value="Unassembled WGS sequence"/>
</dbReference>
<reference evidence="1 2" key="1">
    <citation type="journal article" date="2020" name="Genomics">
        <title>Complete, high-quality genomes from long-read metagenomic sequencing of two wolf lichen thalli reveals enigmatic genome architecture.</title>
        <authorList>
            <person name="McKenzie S.K."/>
            <person name="Walston R.F."/>
            <person name="Allen J.L."/>
        </authorList>
    </citation>
    <scope>NUCLEOTIDE SEQUENCE [LARGE SCALE GENOMIC DNA]</scope>
    <source>
        <strain evidence="1">WasteWater2</strain>
    </source>
</reference>
<evidence type="ECO:0000313" key="2">
    <source>
        <dbReference type="Proteomes" id="UP000578531"/>
    </source>
</evidence>
<name>A0A8H6FZ10_9LECA</name>